<gene>
    <name evidence="4" type="ORF">Malapachy_1302</name>
</gene>
<keyword evidence="2 4" id="KW-0012">Acyltransferase</keyword>
<evidence type="ECO:0000313" key="5">
    <source>
        <dbReference type="Proteomes" id="UP000037751"/>
    </source>
</evidence>
<evidence type="ECO:0000313" key="4">
    <source>
        <dbReference type="EMBL" id="KOS12714.1"/>
    </source>
</evidence>
<dbReference type="PANTHER" id="PTHR42919">
    <property type="entry name" value="N-ALPHA-ACETYLTRANSFERASE"/>
    <property type="match status" value="1"/>
</dbReference>
<accession>A0A0M8MR84</accession>
<dbReference type="VEuPathDB" id="FungiDB:Malapachy_1302"/>
<dbReference type="EMBL" id="LGAV01000009">
    <property type="protein sequence ID" value="KOS12714.1"/>
    <property type="molecule type" value="Genomic_DNA"/>
</dbReference>
<dbReference type="GeneID" id="28727682"/>
<comment type="caution">
    <text evidence="4">The sequence shown here is derived from an EMBL/GenBank/DDBJ whole genome shotgun (WGS) entry which is preliminary data.</text>
</comment>
<dbReference type="GO" id="GO:0031415">
    <property type="term" value="C:NatA complex"/>
    <property type="evidence" value="ECO:0007669"/>
    <property type="project" value="TreeGrafter"/>
</dbReference>
<keyword evidence="1 4" id="KW-0808">Transferase</keyword>
<organism evidence="4 5">
    <name type="scientific">Malassezia pachydermatis</name>
    <dbReference type="NCBI Taxonomy" id="77020"/>
    <lineage>
        <taxon>Eukaryota</taxon>
        <taxon>Fungi</taxon>
        <taxon>Dikarya</taxon>
        <taxon>Basidiomycota</taxon>
        <taxon>Ustilaginomycotina</taxon>
        <taxon>Malasseziomycetes</taxon>
        <taxon>Malasseziales</taxon>
        <taxon>Malasseziaceae</taxon>
        <taxon>Malassezia</taxon>
    </lineage>
</organism>
<dbReference type="InterPro" id="IPR016181">
    <property type="entry name" value="Acyl_CoA_acyltransferase"/>
</dbReference>
<evidence type="ECO:0000256" key="2">
    <source>
        <dbReference type="ARBA" id="ARBA00023315"/>
    </source>
</evidence>
<dbReference type="STRING" id="77020.A0A0M8MR84"/>
<dbReference type="InterPro" id="IPR051556">
    <property type="entry name" value="N-term/lysine_N-AcTrnsfr"/>
</dbReference>
<dbReference type="SUPFAM" id="SSF55729">
    <property type="entry name" value="Acyl-CoA N-acyltransferases (Nat)"/>
    <property type="match status" value="1"/>
</dbReference>
<evidence type="ECO:0000259" key="3">
    <source>
        <dbReference type="PROSITE" id="PS51186"/>
    </source>
</evidence>
<dbReference type="InterPro" id="IPR000182">
    <property type="entry name" value="GNAT_dom"/>
</dbReference>
<protein>
    <submittedName>
        <fullName evidence="4">Acyl-n-acyltransferase</fullName>
    </submittedName>
</protein>
<proteinExistence type="predicted"/>
<reference evidence="4 5" key="1">
    <citation type="submission" date="2015-07" db="EMBL/GenBank/DDBJ databases">
        <title>Draft Genome Sequence of Malassezia furfur CBS1878 and Malassezia pachydermatis CBS1879.</title>
        <authorList>
            <person name="Triana S."/>
            <person name="Ohm R."/>
            <person name="Gonzalez A."/>
            <person name="DeCock H."/>
            <person name="Restrepo S."/>
            <person name="Celis A."/>
        </authorList>
    </citation>
    <scope>NUCLEOTIDE SEQUENCE [LARGE SCALE GENOMIC DNA]</scope>
    <source>
        <strain evidence="4 5">CBS 1879</strain>
    </source>
</reference>
<dbReference type="GO" id="GO:0016747">
    <property type="term" value="F:acyltransferase activity, transferring groups other than amino-acyl groups"/>
    <property type="evidence" value="ECO:0007669"/>
    <property type="project" value="InterPro"/>
</dbReference>
<name>A0A0M8MR84_9BASI</name>
<evidence type="ECO:0000256" key="1">
    <source>
        <dbReference type="ARBA" id="ARBA00022679"/>
    </source>
</evidence>
<dbReference type="PANTHER" id="PTHR42919:SF8">
    <property type="entry name" value="N-ALPHA-ACETYLTRANSFERASE 50"/>
    <property type="match status" value="1"/>
</dbReference>
<dbReference type="CDD" id="cd04301">
    <property type="entry name" value="NAT_SF"/>
    <property type="match status" value="1"/>
</dbReference>
<dbReference type="PROSITE" id="PS51186">
    <property type="entry name" value="GNAT"/>
    <property type="match status" value="1"/>
</dbReference>
<dbReference type="AlphaFoldDB" id="A0A0M8MR84"/>
<dbReference type="RefSeq" id="XP_017990346.1">
    <property type="nucleotide sequence ID" value="XM_018135807.1"/>
</dbReference>
<dbReference type="Pfam" id="PF00583">
    <property type="entry name" value="Acetyltransf_1"/>
    <property type="match status" value="1"/>
</dbReference>
<dbReference type="Proteomes" id="UP000037751">
    <property type="component" value="Unassembled WGS sequence"/>
</dbReference>
<dbReference type="GO" id="GO:0007064">
    <property type="term" value="P:mitotic sister chromatid cohesion"/>
    <property type="evidence" value="ECO:0007669"/>
    <property type="project" value="TreeGrafter"/>
</dbReference>
<dbReference type="Gene3D" id="3.40.630.30">
    <property type="match status" value="1"/>
</dbReference>
<feature type="domain" description="N-acetyltransferase" evidence="3">
    <location>
        <begin position="32"/>
        <end position="189"/>
    </location>
</feature>
<dbReference type="OrthoDB" id="47374at2759"/>
<keyword evidence="5" id="KW-1185">Reference proteome</keyword>
<sequence length="189" mass="21223">MAVAPPPLSYAERIKPQADAPVRREIAARSTISLADITKNNINQVRRLNALLLPIEYEENVYDIALAEDTNPICKLGLFNDIPVANICCRLEEGKDVTTWKVYVMTLAVLKPYRRLGIADALLKHLLETAALGSTFAGRRINSIYLHVQTGNEAAKRLYEQHGFQIVDTVDNYYKTLQPSSAWVLEKRA</sequence>